<dbReference type="RefSeq" id="WP_054737385.1">
    <property type="nucleotide sequence ID" value="NZ_AYZM01000180.1"/>
</dbReference>
<sequence>MLTNLETAIVRHRQVLQALFFGVCDTIGLFSYVRATSFQAYRTPQLGPVILLYLTTTLLLSCLFLILSPQYRKSLTTKLCLAATVIMILISATISDGLVTILNIAFILILGLMWYFPQILANEWGTFATSMLLAGIAASYFTLTHDYLSTTLLITLLLPLFLLNFFLTSPTQLQRLWFPLALLVLSVCTLLLRHQSWLSSVVTILLMVIWLAVSRRLRPSTARNLTTGAILTLVILLICH</sequence>
<keyword evidence="1" id="KW-0812">Transmembrane</keyword>
<feature type="transmembrane region" description="Helical" evidence="1">
    <location>
        <begin position="124"/>
        <end position="141"/>
    </location>
</feature>
<feature type="transmembrane region" description="Helical" evidence="1">
    <location>
        <begin position="176"/>
        <end position="192"/>
    </location>
</feature>
<dbReference type="Proteomes" id="UP000051442">
    <property type="component" value="Unassembled WGS sequence"/>
</dbReference>
<accession>A0A0R2EHH0</accession>
<proteinExistence type="predicted"/>
<keyword evidence="1" id="KW-0472">Membrane</keyword>
<feature type="transmembrane region" description="Helical" evidence="1">
    <location>
        <begin position="45"/>
        <end position="67"/>
    </location>
</feature>
<protein>
    <submittedName>
        <fullName evidence="2">Uncharacterized protein</fullName>
    </submittedName>
</protein>
<keyword evidence="1" id="KW-1133">Transmembrane helix</keyword>
<evidence type="ECO:0000313" key="2">
    <source>
        <dbReference type="EMBL" id="KRN15171.1"/>
    </source>
</evidence>
<comment type="caution">
    <text evidence="2">The sequence shown here is derived from an EMBL/GenBank/DDBJ whole genome shotgun (WGS) entry which is preliminary data.</text>
</comment>
<feature type="transmembrane region" description="Helical" evidence="1">
    <location>
        <begin position="79"/>
        <end position="95"/>
    </location>
</feature>
<dbReference type="STRING" id="1423804.FD14_GL002990"/>
<dbReference type="PATRIC" id="fig|1423804.4.peg.3218"/>
<evidence type="ECO:0000256" key="1">
    <source>
        <dbReference type="SAM" id="Phobius"/>
    </source>
</evidence>
<organism evidence="2 3">
    <name type="scientific">Secundilactobacillus similis DSM 23365 = JCM 2765</name>
    <dbReference type="NCBI Taxonomy" id="1423804"/>
    <lineage>
        <taxon>Bacteria</taxon>
        <taxon>Bacillati</taxon>
        <taxon>Bacillota</taxon>
        <taxon>Bacilli</taxon>
        <taxon>Lactobacillales</taxon>
        <taxon>Lactobacillaceae</taxon>
        <taxon>Secundilactobacillus</taxon>
    </lineage>
</organism>
<keyword evidence="3" id="KW-1185">Reference proteome</keyword>
<dbReference type="EMBL" id="AYZM01000180">
    <property type="protein sequence ID" value="KRN15171.1"/>
    <property type="molecule type" value="Genomic_DNA"/>
</dbReference>
<dbReference type="OrthoDB" id="2292499at2"/>
<feature type="transmembrane region" description="Helical" evidence="1">
    <location>
        <begin position="198"/>
        <end position="214"/>
    </location>
</feature>
<feature type="transmembrane region" description="Helical" evidence="1">
    <location>
        <begin position="15"/>
        <end position="33"/>
    </location>
</feature>
<feature type="transmembrane region" description="Helical" evidence="1">
    <location>
        <begin position="147"/>
        <end position="167"/>
    </location>
</feature>
<evidence type="ECO:0000313" key="3">
    <source>
        <dbReference type="Proteomes" id="UP000051442"/>
    </source>
</evidence>
<dbReference type="AlphaFoldDB" id="A0A0R2EHH0"/>
<reference evidence="2 3" key="1">
    <citation type="journal article" date="2015" name="Genome Announc.">
        <title>Expanding the biotechnology potential of lactobacilli through comparative genomics of 213 strains and associated genera.</title>
        <authorList>
            <person name="Sun Z."/>
            <person name="Harris H.M."/>
            <person name="McCann A."/>
            <person name="Guo C."/>
            <person name="Argimon S."/>
            <person name="Zhang W."/>
            <person name="Yang X."/>
            <person name="Jeffery I.B."/>
            <person name="Cooney J.C."/>
            <person name="Kagawa T.F."/>
            <person name="Liu W."/>
            <person name="Song Y."/>
            <person name="Salvetti E."/>
            <person name="Wrobel A."/>
            <person name="Rasinkangas P."/>
            <person name="Parkhill J."/>
            <person name="Rea M.C."/>
            <person name="O'Sullivan O."/>
            <person name="Ritari J."/>
            <person name="Douillard F.P."/>
            <person name="Paul Ross R."/>
            <person name="Yang R."/>
            <person name="Briner A.E."/>
            <person name="Felis G.E."/>
            <person name="de Vos W.M."/>
            <person name="Barrangou R."/>
            <person name="Klaenhammer T.R."/>
            <person name="Caufield P.W."/>
            <person name="Cui Y."/>
            <person name="Zhang H."/>
            <person name="O'Toole P.W."/>
        </authorList>
    </citation>
    <scope>NUCLEOTIDE SEQUENCE [LARGE SCALE GENOMIC DNA]</scope>
    <source>
        <strain evidence="2 3">DSM 23365</strain>
    </source>
</reference>
<gene>
    <name evidence="2" type="ORF">FD14_GL002990</name>
</gene>
<name>A0A0R2EHH0_9LACO</name>